<feature type="compositionally biased region" description="Basic residues" evidence="1">
    <location>
        <begin position="109"/>
        <end position="119"/>
    </location>
</feature>
<dbReference type="AlphaFoldDB" id="A0A4R0IN56"/>
<dbReference type="OrthoDB" id="10021570at2"/>
<feature type="region of interest" description="Disordered" evidence="1">
    <location>
        <begin position="79"/>
        <end position="180"/>
    </location>
</feature>
<feature type="compositionally biased region" description="Polar residues" evidence="1">
    <location>
        <begin position="200"/>
        <end position="209"/>
    </location>
</feature>
<dbReference type="RefSeq" id="WP_131519337.1">
    <property type="nucleotide sequence ID" value="NZ_SJKD01000019.1"/>
</dbReference>
<protein>
    <submittedName>
        <fullName evidence="2">Uncharacterized protein</fullName>
    </submittedName>
</protein>
<feature type="compositionally biased region" description="Low complexity" evidence="1">
    <location>
        <begin position="96"/>
        <end position="108"/>
    </location>
</feature>
<accession>A0A4R0IN56</accession>
<feature type="region of interest" description="Disordered" evidence="1">
    <location>
        <begin position="35"/>
        <end position="63"/>
    </location>
</feature>
<sequence>MTLVVILLVAYLFVAPDKATLTGTRGAAGALRAVLGMPPRPSRDRSKKGSASNSKSNGRRPLLAGWCEGVTAARQAREEGRDLWSHGSRISGRAAGGTRNLVGGVRTTVRTRRDRRHHSSTPTPDTQPVVADPTAEPTRRDEVHERLDQHPDHPDWPASFRRAASGPQAAVSETDPKQDGELLFSSKTDDLGAAVGDSALQEQKTSESASEVLEEPRVDDDRYYTWKNPETGNFFVFDRMNLDAPIRAQDKHEADFVASFYNSRNELATRNDLAPYALAEPFMGSSEPADSAASQTPTAYPAMGNTDLNTITRKDTTAMSIAGTELATLDEVSGEVDAAKNAIEALIEALSEIKGWGGGLPDRWSGTSWSTDGLDASISAIAEAASELKGPEGLMEQLTAIGEEIAKARTVGEAAAEARAKGDLSGFLSH</sequence>
<name>A0A4R0IN56_9ACTN</name>
<dbReference type="EMBL" id="SJKD01000019">
    <property type="protein sequence ID" value="TCC33850.1"/>
    <property type="molecule type" value="Genomic_DNA"/>
</dbReference>
<keyword evidence="3" id="KW-1185">Reference proteome</keyword>
<feature type="region of interest" description="Disordered" evidence="1">
    <location>
        <begin position="287"/>
        <end position="307"/>
    </location>
</feature>
<evidence type="ECO:0000256" key="1">
    <source>
        <dbReference type="SAM" id="MobiDB-lite"/>
    </source>
</evidence>
<evidence type="ECO:0000313" key="2">
    <source>
        <dbReference type="EMBL" id="TCC33850.1"/>
    </source>
</evidence>
<evidence type="ECO:0000313" key="3">
    <source>
        <dbReference type="Proteomes" id="UP000293342"/>
    </source>
</evidence>
<feature type="region of interest" description="Disordered" evidence="1">
    <location>
        <begin position="198"/>
        <end position="217"/>
    </location>
</feature>
<feature type="compositionally biased region" description="Basic and acidic residues" evidence="1">
    <location>
        <begin position="137"/>
        <end position="155"/>
    </location>
</feature>
<dbReference type="Proteomes" id="UP000293342">
    <property type="component" value="Unassembled WGS sequence"/>
</dbReference>
<comment type="caution">
    <text evidence="2">The sequence shown here is derived from an EMBL/GenBank/DDBJ whole genome shotgun (WGS) entry which is preliminary data.</text>
</comment>
<proteinExistence type="predicted"/>
<gene>
    <name evidence="2" type="ORF">E0H75_42075</name>
</gene>
<feature type="compositionally biased region" description="Low complexity" evidence="1">
    <location>
        <begin position="49"/>
        <end position="60"/>
    </location>
</feature>
<organism evidence="2 3">
    <name type="scientific">Kribbella capetownensis</name>
    <dbReference type="NCBI Taxonomy" id="1572659"/>
    <lineage>
        <taxon>Bacteria</taxon>
        <taxon>Bacillati</taxon>
        <taxon>Actinomycetota</taxon>
        <taxon>Actinomycetes</taxon>
        <taxon>Propionibacteriales</taxon>
        <taxon>Kribbellaceae</taxon>
        <taxon>Kribbella</taxon>
    </lineage>
</organism>
<reference evidence="2 3" key="1">
    <citation type="submission" date="2019-02" db="EMBL/GenBank/DDBJ databases">
        <title>Kribbella capetownensis sp. nov. and Kribbella speibonae sp. nov., isolated from soil.</title>
        <authorList>
            <person name="Curtis S.M."/>
            <person name="Norton I."/>
            <person name="Everest G.J."/>
            <person name="Meyers P.R."/>
        </authorList>
    </citation>
    <scope>NUCLEOTIDE SEQUENCE [LARGE SCALE GENOMIC DNA]</scope>
    <source>
        <strain evidence="2 3">YM53</strain>
    </source>
</reference>